<keyword evidence="3" id="KW-1185">Reference proteome</keyword>
<protein>
    <submittedName>
        <fullName evidence="2">Uncharacterized protein</fullName>
    </submittedName>
</protein>
<dbReference type="InterPro" id="IPR006740">
    <property type="entry name" value="DUF604"/>
</dbReference>
<evidence type="ECO:0000256" key="1">
    <source>
        <dbReference type="SAM" id="Phobius"/>
    </source>
</evidence>
<dbReference type="Pfam" id="PF04646">
    <property type="entry name" value="DUF604"/>
    <property type="match status" value="1"/>
</dbReference>
<dbReference type="Proteomes" id="UP001341840">
    <property type="component" value="Unassembled WGS sequence"/>
</dbReference>
<dbReference type="Gene3D" id="3.90.550.50">
    <property type="match status" value="1"/>
</dbReference>
<dbReference type="PANTHER" id="PTHR10811">
    <property type="entry name" value="FRINGE-RELATED"/>
    <property type="match status" value="1"/>
</dbReference>
<keyword evidence="1" id="KW-0472">Membrane</keyword>
<accession>A0ABU6ZB98</accession>
<sequence>MKSNTTTMKISSTKDSSTSEMLLQTSTWTITKLMALFFLIISISSLTFLTHSSYNHQCPPHQQPTTFTIQISDPPSPPPLLLTTPSKQNQPIILHDDHKSRTNLSHIVFGIGATSNFWNHRKQYIKLWWRPNVTRGNVWLDKMVQIQHAEHSLLPTLRVSGDTSKFKYNHPNGHRSGIRLSRIVSETVRLKMKNVRWFVMGDDDTVFVTENLVKVLQKYDHNQFYYIGSSSESHIQNIYFSYNMAFGGGGFAISYPLAVALEKMQDRCIQRYPSLFGSDDRVQACMAELGVPLTKENGFHQFDLNGNLFGLLAAHPVTPLISLHHLDLVEPIFPNMTQVQALQRLKGPMKLDPYALMQQSICYDKTRVWTISVSWGYTVQIFRGIFLPRDVEMPATTFSNWNRQVDHNAFPFSTRPPNRNVCQRPFVFYFSNVTYDVSANETVSEYSRVDPNPECRWKIPGPTRVRKVEVHKKINPHMWEKAPRRNCCRVRATKEEGSLVVDVRECREDEGFELKSDRNHTFLLVSPPPSPPSPSSSSPYISSKIHDWELRITLEQAEAGESN</sequence>
<gene>
    <name evidence="2" type="ORF">PIB30_034409</name>
</gene>
<evidence type="ECO:0000313" key="3">
    <source>
        <dbReference type="Proteomes" id="UP001341840"/>
    </source>
</evidence>
<name>A0ABU6ZB98_9FABA</name>
<reference evidence="2 3" key="1">
    <citation type="journal article" date="2023" name="Plants (Basel)">
        <title>Bridging the Gap: Combining Genomics and Transcriptomics Approaches to Understand Stylosanthes scabra, an Orphan Legume from the Brazilian Caatinga.</title>
        <authorList>
            <person name="Ferreira-Neto J.R.C."/>
            <person name="da Silva M.D."/>
            <person name="Binneck E."/>
            <person name="de Melo N.F."/>
            <person name="da Silva R.H."/>
            <person name="de Melo A.L.T.M."/>
            <person name="Pandolfi V."/>
            <person name="Bustamante F.O."/>
            <person name="Brasileiro-Vidal A.C."/>
            <person name="Benko-Iseppon A.M."/>
        </authorList>
    </citation>
    <scope>NUCLEOTIDE SEQUENCE [LARGE SCALE GENOMIC DNA]</scope>
    <source>
        <tissue evidence="2">Leaves</tissue>
    </source>
</reference>
<feature type="transmembrane region" description="Helical" evidence="1">
    <location>
        <begin position="33"/>
        <end position="54"/>
    </location>
</feature>
<dbReference type="EMBL" id="JASCZI010272020">
    <property type="protein sequence ID" value="MED6219291.1"/>
    <property type="molecule type" value="Genomic_DNA"/>
</dbReference>
<keyword evidence="1" id="KW-0812">Transmembrane</keyword>
<organism evidence="2 3">
    <name type="scientific">Stylosanthes scabra</name>
    <dbReference type="NCBI Taxonomy" id="79078"/>
    <lineage>
        <taxon>Eukaryota</taxon>
        <taxon>Viridiplantae</taxon>
        <taxon>Streptophyta</taxon>
        <taxon>Embryophyta</taxon>
        <taxon>Tracheophyta</taxon>
        <taxon>Spermatophyta</taxon>
        <taxon>Magnoliopsida</taxon>
        <taxon>eudicotyledons</taxon>
        <taxon>Gunneridae</taxon>
        <taxon>Pentapetalae</taxon>
        <taxon>rosids</taxon>
        <taxon>fabids</taxon>
        <taxon>Fabales</taxon>
        <taxon>Fabaceae</taxon>
        <taxon>Papilionoideae</taxon>
        <taxon>50 kb inversion clade</taxon>
        <taxon>dalbergioids sensu lato</taxon>
        <taxon>Dalbergieae</taxon>
        <taxon>Pterocarpus clade</taxon>
        <taxon>Stylosanthes</taxon>
    </lineage>
</organism>
<keyword evidence="1" id="KW-1133">Transmembrane helix</keyword>
<proteinExistence type="predicted"/>
<comment type="caution">
    <text evidence="2">The sequence shown here is derived from an EMBL/GenBank/DDBJ whole genome shotgun (WGS) entry which is preliminary data.</text>
</comment>
<evidence type="ECO:0000313" key="2">
    <source>
        <dbReference type="EMBL" id="MED6219291.1"/>
    </source>
</evidence>